<evidence type="ECO:0000313" key="4">
    <source>
        <dbReference type="Proteomes" id="UP000322634"/>
    </source>
</evidence>
<organism evidence="3 4">
    <name type="scientific">Actinomadura syzygii</name>
    <dbReference type="NCBI Taxonomy" id="1427538"/>
    <lineage>
        <taxon>Bacteria</taxon>
        <taxon>Bacillati</taxon>
        <taxon>Actinomycetota</taxon>
        <taxon>Actinomycetes</taxon>
        <taxon>Streptosporangiales</taxon>
        <taxon>Thermomonosporaceae</taxon>
        <taxon>Actinomadura</taxon>
    </lineage>
</organism>
<gene>
    <name evidence="3" type="ORF">FXF65_11235</name>
</gene>
<dbReference type="Gene3D" id="3.40.50.720">
    <property type="entry name" value="NAD(P)-binding Rossmann-like Domain"/>
    <property type="match status" value="1"/>
</dbReference>
<dbReference type="GO" id="GO:0016491">
    <property type="term" value="F:oxidoreductase activity"/>
    <property type="evidence" value="ECO:0007669"/>
    <property type="project" value="UniProtKB-KW"/>
</dbReference>
<accession>A0A5D0UCV3</accession>
<keyword evidence="2" id="KW-0560">Oxidoreductase</keyword>
<reference evidence="3 4" key="1">
    <citation type="submission" date="2019-08" db="EMBL/GenBank/DDBJ databases">
        <title>Actinomadura sp. nov. CYP1-5 isolated from mountain soil.</title>
        <authorList>
            <person name="Songsumanus A."/>
            <person name="Kuncharoen N."/>
            <person name="Kudo T."/>
            <person name="Yuki M."/>
            <person name="Igarashi Y."/>
            <person name="Tanasupawat S."/>
        </authorList>
    </citation>
    <scope>NUCLEOTIDE SEQUENCE [LARGE SCALE GENOMIC DNA]</scope>
    <source>
        <strain evidence="3 4">GKU157</strain>
    </source>
</reference>
<evidence type="ECO:0000313" key="3">
    <source>
        <dbReference type="EMBL" id="TYC15907.1"/>
    </source>
</evidence>
<comment type="caution">
    <text evidence="3">The sequence shown here is derived from an EMBL/GenBank/DDBJ whole genome shotgun (WGS) entry which is preliminary data.</text>
</comment>
<protein>
    <submittedName>
        <fullName evidence="3">SDR family oxidoreductase</fullName>
    </submittedName>
</protein>
<dbReference type="EMBL" id="VSFF01000004">
    <property type="protein sequence ID" value="TYC15907.1"/>
    <property type="molecule type" value="Genomic_DNA"/>
</dbReference>
<dbReference type="InterPro" id="IPR002347">
    <property type="entry name" value="SDR_fam"/>
</dbReference>
<keyword evidence="4" id="KW-1185">Reference proteome</keyword>
<comment type="similarity">
    <text evidence="1">Belongs to the short-chain dehydrogenases/reductases (SDR) family.</text>
</comment>
<dbReference type="PRINTS" id="PR00081">
    <property type="entry name" value="GDHRDH"/>
</dbReference>
<dbReference type="SUPFAM" id="SSF51735">
    <property type="entry name" value="NAD(P)-binding Rossmann-fold domains"/>
    <property type="match status" value="1"/>
</dbReference>
<evidence type="ECO:0000256" key="2">
    <source>
        <dbReference type="ARBA" id="ARBA00023002"/>
    </source>
</evidence>
<dbReference type="CDD" id="cd05233">
    <property type="entry name" value="SDR_c"/>
    <property type="match status" value="1"/>
</dbReference>
<dbReference type="PRINTS" id="PR00080">
    <property type="entry name" value="SDRFAMILY"/>
</dbReference>
<dbReference type="Proteomes" id="UP000322634">
    <property type="component" value="Unassembled WGS sequence"/>
</dbReference>
<dbReference type="Pfam" id="PF13561">
    <property type="entry name" value="adh_short_C2"/>
    <property type="match status" value="1"/>
</dbReference>
<name>A0A5D0UCV3_9ACTN</name>
<dbReference type="FunFam" id="3.40.50.720:FF:000084">
    <property type="entry name" value="Short-chain dehydrogenase reductase"/>
    <property type="match status" value="1"/>
</dbReference>
<dbReference type="RefSeq" id="WP_148349702.1">
    <property type="nucleotide sequence ID" value="NZ_JBHSBF010000009.1"/>
</dbReference>
<dbReference type="AlphaFoldDB" id="A0A5D0UCV3"/>
<dbReference type="InterPro" id="IPR036291">
    <property type="entry name" value="NAD(P)-bd_dom_sf"/>
</dbReference>
<dbReference type="PANTHER" id="PTHR42879:SF2">
    <property type="entry name" value="3-OXOACYL-[ACYL-CARRIER-PROTEIN] REDUCTASE FABG"/>
    <property type="match status" value="1"/>
</dbReference>
<dbReference type="PANTHER" id="PTHR42879">
    <property type="entry name" value="3-OXOACYL-(ACYL-CARRIER-PROTEIN) REDUCTASE"/>
    <property type="match status" value="1"/>
</dbReference>
<dbReference type="InterPro" id="IPR050259">
    <property type="entry name" value="SDR"/>
</dbReference>
<proteinExistence type="inferred from homology"/>
<evidence type="ECO:0000256" key="1">
    <source>
        <dbReference type="ARBA" id="ARBA00006484"/>
    </source>
</evidence>
<dbReference type="OrthoDB" id="517007at2"/>
<sequence length="252" mass="25986">MTASPRPHHGRVAVVTGAARGFGAAIAESLAAAGAAVALIDRDDASAVSDRITAAGGTAWTHTADVTDEAAVAGAAERILKQTGARADILVNNAGIIDVRDFFDTDYPAWRRVQSVNLDSQFLLAKAFVPRMRERGWGRVVNIASNTFGLAAPHLTAYIASKGGVIGFTRGLASDLAPHGITVNAVAPTASRTPGGVASITEETLQLSAQLQAIKRVGVADDIVGTVSFLASDAAEFITGQTLVVDGGWVRS</sequence>